<dbReference type="Proteomes" id="UP000249343">
    <property type="component" value="Unassembled WGS sequence"/>
</dbReference>
<dbReference type="EMBL" id="JHUK01000001">
    <property type="protein sequence ID" value="RAM58020.1"/>
    <property type="molecule type" value="Genomic_DNA"/>
</dbReference>
<evidence type="ECO:0000313" key="5">
    <source>
        <dbReference type="Proteomes" id="UP000249343"/>
    </source>
</evidence>
<name>A0A139JR49_9MOLU</name>
<accession>A0A139JR49</accession>
<feature type="transmembrane region" description="Helical" evidence="1">
    <location>
        <begin position="7"/>
        <end position="36"/>
    </location>
</feature>
<gene>
    <name evidence="2" type="ORF">AXA84_0084</name>
    <name evidence="3" type="ORF">DH96_00485</name>
</gene>
<keyword evidence="1" id="KW-0812">Transmembrane</keyword>
<dbReference type="Proteomes" id="UP000070069">
    <property type="component" value="Unassembled WGS sequence"/>
</dbReference>
<dbReference type="PATRIC" id="fig|203274.3.peg.83"/>
<keyword evidence="1" id="KW-1133">Transmembrane helix</keyword>
<evidence type="ECO:0000313" key="3">
    <source>
        <dbReference type="EMBL" id="RAM58020.1"/>
    </source>
</evidence>
<reference evidence="2 4" key="2">
    <citation type="submission" date="2016-02" db="EMBL/GenBank/DDBJ databases">
        <title>A draft genome sequence of Candidatus Phytoplasma oryzae strain Mbita1, the causative agent of Napier Grass stunt disease in Kenya.</title>
        <authorList>
            <person name="Fischer A."/>
            <person name="Santa-Cruz I."/>
            <person name="Wambua L."/>
            <person name="Olds C."/>
            <person name="Midega C."/>
            <person name="Dickinson M."/>
            <person name="Kawicha P."/>
            <person name="Khan Z."/>
            <person name="Masiga D."/>
            <person name="Jores J."/>
            <person name="Bernd S."/>
        </authorList>
    </citation>
    <scope>NUCLEOTIDE SEQUENCE [LARGE SCALE GENOMIC DNA]</scope>
    <source>
        <strain evidence="2">Mbita1</strain>
    </source>
</reference>
<sequence length="231" mass="27079">MNKSKKITILFPIFLFLIVMFFIFLFLLLFLFPFYFIPSSYRNFSYPTVSSSQKISQTTTKNNEAIFKLKKENYQKEIDLSSLLYFRNLQNTKTKNKIIAFFKKNNIFFDNLNNNQIKALEKLIYQFKQISNTSILDSDFQIKISKLREEVLNFKKELNISDSQPHHYPSDVISSTDSQNSSSQDKSFDWNYISNPAVCLINNLYENSKKALNIITPLTLTNSFINNSNII</sequence>
<dbReference type="EMBL" id="LTBM01000001">
    <property type="protein sequence ID" value="KXT29439.1"/>
    <property type="molecule type" value="Genomic_DNA"/>
</dbReference>
<dbReference type="RefSeq" id="WP_066539895.1">
    <property type="nucleotide sequence ID" value="NZ_JHUK01000001.1"/>
</dbReference>
<keyword evidence="1" id="KW-0472">Membrane</keyword>
<evidence type="ECO:0000256" key="1">
    <source>
        <dbReference type="SAM" id="Phobius"/>
    </source>
</evidence>
<reference evidence="3 5" key="1">
    <citation type="submission" date="2014-04" db="EMBL/GenBank/DDBJ databases">
        <title>Genome study of Napier grass stunt phytoplasma.</title>
        <authorList>
            <person name="Kawicha P."/>
            <person name="Dickinson M."/>
            <person name="Hodgetts J."/>
        </authorList>
    </citation>
    <scope>NUCLEOTIDE SEQUENCE [LARGE SCALE GENOMIC DNA]</scope>
    <source>
        <strain evidence="3 5">NGS-S10</strain>
    </source>
</reference>
<evidence type="ECO:0000313" key="4">
    <source>
        <dbReference type="Proteomes" id="UP000070069"/>
    </source>
</evidence>
<keyword evidence="5" id="KW-1185">Reference proteome</keyword>
<organism evidence="2 4">
    <name type="scientific">Candidatus Phytoplasma oryzae</name>
    <dbReference type="NCBI Taxonomy" id="203274"/>
    <lineage>
        <taxon>Bacteria</taxon>
        <taxon>Bacillati</taxon>
        <taxon>Mycoplasmatota</taxon>
        <taxon>Mollicutes</taxon>
        <taxon>Acholeplasmatales</taxon>
        <taxon>Acholeplasmataceae</taxon>
        <taxon>Candidatus Phytoplasma</taxon>
        <taxon>16SrXI (Rice yellow dwarf group)</taxon>
    </lineage>
</organism>
<comment type="caution">
    <text evidence="2">The sequence shown here is derived from an EMBL/GenBank/DDBJ whole genome shotgun (WGS) entry which is preliminary data.</text>
</comment>
<protein>
    <submittedName>
        <fullName evidence="2">Uncharacterized protein</fullName>
    </submittedName>
</protein>
<dbReference type="AlphaFoldDB" id="A0A139JR49"/>
<proteinExistence type="predicted"/>
<evidence type="ECO:0000313" key="2">
    <source>
        <dbReference type="EMBL" id="KXT29439.1"/>
    </source>
</evidence>